<reference evidence="2 3" key="1">
    <citation type="submission" date="2024-02" db="EMBL/GenBank/DDBJ databases">
        <title>Chromosome-scale genome assembly of the rough periwinkle Littorina saxatilis.</title>
        <authorList>
            <person name="De Jode A."/>
            <person name="Faria R."/>
            <person name="Formenti G."/>
            <person name="Sims Y."/>
            <person name="Smith T.P."/>
            <person name="Tracey A."/>
            <person name="Wood J.M.D."/>
            <person name="Zagrodzka Z.B."/>
            <person name="Johannesson K."/>
            <person name="Butlin R.K."/>
            <person name="Leder E.H."/>
        </authorList>
    </citation>
    <scope>NUCLEOTIDE SEQUENCE [LARGE SCALE GENOMIC DNA]</scope>
    <source>
        <strain evidence="2">Snail1</strain>
        <tissue evidence="2">Muscle</tissue>
    </source>
</reference>
<protein>
    <submittedName>
        <fullName evidence="2">Uncharacterized protein</fullName>
    </submittedName>
</protein>
<name>A0AAN9GGK4_9CAEN</name>
<comment type="caution">
    <text evidence="2">The sequence shown here is derived from an EMBL/GenBank/DDBJ whole genome shotgun (WGS) entry which is preliminary data.</text>
</comment>
<organism evidence="2 3">
    <name type="scientific">Littorina saxatilis</name>
    <dbReference type="NCBI Taxonomy" id="31220"/>
    <lineage>
        <taxon>Eukaryota</taxon>
        <taxon>Metazoa</taxon>
        <taxon>Spiralia</taxon>
        <taxon>Lophotrochozoa</taxon>
        <taxon>Mollusca</taxon>
        <taxon>Gastropoda</taxon>
        <taxon>Caenogastropoda</taxon>
        <taxon>Littorinimorpha</taxon>
        <taxon>Littorinoidea</taxon>
        <taxon>Littorinidae</taxon>
        <taxon>Littorina</taxon>
    </lineage>
</organism>
<keyword evidence="1" id="KW-0732">Signal</keyword>
<dbReference type="AlphaFoldDB" id="A0AAN9GGK4"/>
<dbReference type="Proteomes" id="UP001374579">
    <property type="component" value="Unassembled WGS sequence"/>
</dbReference>
<keyword evidence="3" id="KW-1185">Reference proteome</keyword>
<dbReference type="EMBL" id="JBAMIC010000004">
    <property type="protein sequence ID" value="KAK7107089.1"/>
    <property type="molecule type" value="Genomic_DNA"/>
</dbReference>
<evidence type="ECO:0000313" key="2">
    <source>
        <dbReference type="EMBL" id="KAK7107089.1"/>
    </source>
</evidence>
<proteinExistence type="predicted"/>
<feature type="chain" id="PRO_5042949865" evidence="1">
    <location>
        <begin position="23"/>
        <end position="333"/>
    </location>
</feature>
<evidence type="ECO:0000256" key="1">
    <source>
        <dbReference type="SAM" id="SignalP"/>
    </source>
</evidence>
<sequence>MKTILTRWLPVLLCACYHGTLAAPKVCKMSNTQGMVQTFFSTIQKVNTFPCGYKLVDLKCGKTQAVVTAVNGQNKGKLYVREVSVVLTYINSFGIRVTQTNHVSKPGIKTFVAKGNMDKPLWTWSSTGQTPTEAERIYGYWDRKLRTAYLVNGDLRVDFEPSKDKVTIACEESAIGGAKKFPYTLCGSPSNTMSDVTALDSFLPHNETLNMTLTRLDFAQLARQDVEQARAVCQEASDAVSGRCADRGDVLYTCNMFYSPYQVAMYGKCMRAAGIDAFRAYVTCVRLLCAGKKDVPASNDCRILKKVYKACGDLKKAPVKVSELQLMSRCVAE</sequence>
<evidence type="ECO:0000313" key="3">
    <source>
        <dbReference type="Proteomes" id="UP001374579"/>
    </source>
</evidence>
<accession>A0AAN9GGK4</accession>
<gene>
    <name evidence="2" type="ORF">V1264_015066</name>
</gene>
<feature type="signal peptide" evidence="1">
    <location>
        <begin position="1"/>
        <end position="22"/>
    </location>
</feature>